<keyword evidence="3" id="KW-1185">Reference proteome</keyword>
<dbReference type="AlphaFoldDB" id="A0A1H1MWM3"/>
<gene>
    <name evidence="2" type="ORF">SAMN05216421_0542</name>
</gene>
<dbReference type="Pfam" id="PF00561">
    <property type="entry name" value="Abhydrolase_1"/>
    <property type="match status" value="1"/>
</dbReference>
<evidence type="ECO:0000313" key="2">
    <source>
        <dbReference type="EMBL" id="SDR90339.1"/>
    </source>
</evidence>
<dbReference type="OrthoDB" id="9801400at2"/>
<dbReference type="PRINTS" id="PR00111">
    <property type="entry name" value="ABHYDROLASE"/>
</dbReference>
<accession>A0A1H1MWM3</accession>
<dbReference type="InterPro" id="IPR050471">
    <property type="entry name" value="AB_hydrolase"/>
</dbReference>
<dbReference type="SUPFAM" id="SSF53474">
    <property type="entry name" value="alpha/beta-Hydrolases"/>
    <property type="match status" value="1"/>
</dbReference>
<dbReference type="PANTHER" id="PTHR43433:SF5">
    <property type="entry name" value="AB HYDROLASE-1 DOMAIN-CONTAINING PROTEIN"/>
    <property type="match status" value="1"/>
</dbReference>
<sequence>MLNTTIHGEGYPLIWGHGLMGNMALESATGWFHPPAGLIRRIRYDARGHGQSSGGAHADEHRWDRLAQDMLNVASAHAGQERFALGGQSMGCATALYAALAAPQQVSHLVLALPPTAWASRPAQVERYGKMLDVIRARGVASLVNLARQFPSVPGWLHRAQPEANEQALLEMARFDERRLGRILEGAMHSDLPPRSELAALSMPALVLAWADDDIHPLATARYLNQTLPNARLVEIDTMPQLQAWPRLIDEFVNTAGGA</sequence>
<organism evidence="2 3">
    <name type="scientific">Halopseudomonas xinjiangensis</name>
    <dbReference type="NCBI Taxonomy" id="487184"/>
    <lineage>
        <taxon>Bacteria</taxon>
        <taxon>Pseudomonadati</taxon>
        <taxon>Pseudomonadota</taxon>
        <taxon>Gammaproteobacteria</taxon>
        <taxon>Pseudomonadales</taxon>
        <taxon>Pseudomonadaceae</taxon>
        <taxon>Halopseudomonas</taxon>
    </lineage>
</organism>
<name>A0A1H1MWM3_9GAMM</name>
<evidence type="ECO:0000313" key="3">
    <source>
        <dbReference type="Proteomes" id="UP000243207"/>
    </source>
</evidence>
<dbReference type="InterPro" id="IPR029058">
    <property type="entry name" value="AB_hydrolase_fold"/>
</dbReference>
<dbReference type="STRING" id="487184.SAMN05216421_0542"/>
<dbReference type="EMBL" id="LT629736">
    <property type="protein sequence ID" value="SDR90339.1"/>
    <property type="molecule type" value="Genomic_DNA"/>
</dbReference>
<dbReference type="RefSeq" id="WP_157718103.1">
    <property type="nucleotide sequence ID" value="NZ_LT629736.1"/>
</dbReference>
<dbReference type="Proteomes" id="UP000243207">
    <property type="component" value="Chromosome I"/>
</dbReference>
<protein>
    <submittedName>
        <fullName evidence="2">Pimeloyl-ACP methyl ester carboxylesterase</fullName>
    </submittedName>
</protein>
<evidence type="ECO:0000259" key="1">
    <source>
        <dbReference type="Pfam" id="PF00561"/>
    </source>
</evidence>
<dbReference type="PANTHER" id="PTHR43433">
    <property type="entry name" value="HYDROLASE, ALPHA/BETA FOLD FAMILY PROTEIN"/>
    <property type="match status" value="1"/>
</dbReference>
<proteinExistence type="predicted"/>
<feature type="domain" description="AB hydrolase-1" evidence="1">
    <location>
        <begin position="40"/>
        <end position="237"/>
    </location>
</feature>
<reference evidence="3" key="1">
    <citation type="submission" date="2016-10" db="EMBL/GenBank/DDBJ databases">
        <authorList>
            <person name="Varghese N."/>
            <person name="Submissions S."/>
        </authorList>
    </citation>
    <scope>NUCLEOTIDE SEQUENCE [LARGE SCALE GENOMIC DNA]</scope>
    <source>
        <strain evidence="3">NRRL B-51270</strain>
    </source>
</reference>
<dbReference type="Gene3D" id="3.40.50.1820">
    <property type="entry name" value="alpha/beta hydrolase"/>
    <property type="match status" value="1"/>
</dbReference>
<dbReference type="InterPro" id="IPR000073">
    <property type="entry name" value="AB_hydrolase_1"/>
</dbReference>